<dbReference type="SUPFAM" id="SSF55711">
    <property type="entry name" value="Subdomain of clathrin and coatomer appendage domain"/>
    <property type="match status" value="1"/>
</dbReference>
<dbReference type="InterPro" id="IPR012295">
    <property type="entry name" value="TBP_dom_sf"/>
</dbReference>
<dbReference type="OrthoDB" id="1074925at2759"/>
<dbReference type="InterPro" id="IPR016024">
    <property type="entry name" value="ARM-type_fold"/>
</dbReference>
<dbReference type="Pfam" id="PF08752">
    <property type="entry name" value="COP-gamma_platf"/>
    <property type="match status" value="1"/>
</dbReference>
<dbReference type="Gene3D" id="3.30.310.10">
    <property type="entry name" value="TATA-Binding Protein"/>
    <property type="match status" value="1"/>
</dbReference>
<dbReference type="PIRSF" id="PIRSF037093">
    <property type="entry name" value="Coatomer_gamma_subunit"/>
    <property type="match status" value="1"/>
</dbReference>
<dbReference type="SUPFAM" id="SSF48371">
    <property type="entry name" value="ARM repeat"/>
    <property type="match status" value="1"/>
</dbReference>
<evidence type="ECO:0000256" key="8">
    <source>
        <dbReference type="ARBA" id="ARBA00022927"/>
    </source>
</evidence>
<evidence type="ECO:0000256" key="10">
    <source>
        <dbReference type="ARBA" id="ARBA00023136"/>
    </source>
</evidence>
<evidence type="ECO:0000256" key="1">
    <source>
        <dbReference type="ARBA" id="ARBA00004255"/>
    </source>
</evidence>
<dbReference type="GO" id="GO:0009306">
    <property type="term" value="P:protein secretion"/>
    <property type="evidence" value="ECO:0007669"/>
    <property type="project" value="TreeGrafter"/>
</dbReference>
<dbReference type="Gene3D" id="1.25.10.10">
    <property type="entry name" value="Leucine-rich Repeat Variant"/>
    <property type="match status" value="2"/>
</dbReference>
<feature type="domain" description="Coatomer subunit gamma C-terminal" evidence="16">
    <location>
        <begin position="798"/>
        <end position="907"/>
    </location>
</feature>
<keyword evidence="9 13" id="KW-0333">Golgi apparatus</keyword>
<dbReference type="GO" id="GO:0030126">
    <property type="term" value="C:COPI vesicle coat"/>
    <property type="evidence" value="ECO:0007669"/>
    <property type="project" value="EnsemblFungi"/>
</dbReference>
<gene>
    <name evidence="17" type="ORF">WICANDRAFT_34508</name>
</gene>
<dbReference type="InterPro" id="IPR011989">
    <property type="entry name" value="ARM-like"/>
</dbReference>
<dbReference type="InterPro" id="IPR013041">
    <property type="entry name" value="Clathrin_app_Ig-like_sf"/>
</dbReference>
<dbReference type="FunFam" id="1.25.10.10:FF:000368">
    <property type="entry name" value="Coatomer subunit gamma"/>
    <property type="match status" value="1"/>
</dbReference>
<evidence type="ECO:0000256" key="2">
    <source>
        <dbReference type="ARBA" id="ARBA00010720"/>
    </source>
</evidence>
<evidence type="ECO:0000256" key="12">
    <source>
        <dbReference type="ARBA" id="ARBA00025536"/>
    </source>
</evidence>
<comment type="similarity">
    <text evidence="2 13">Belongs to the COPG family.</text>
</comment>
<keyword evidence="7 13" id="KW-0931">ER-Golgi transport</keyword>
<keyword evidence="4 13" id="KW-0963">Cytoplasm</keyword>
<evidence type="ECO:0000256" key="6">
    <source>
        <dbReference type="ARBA" id="ARBA00022737"/>
    </source>
</evidence>
<evidence type="ECO:0000256" key="7">
    <source>
        <dbReference type="ARBA" id="ARBA00022892"/>
    </source>
</evidence>
<dbReference type="GO" id="GO:0005793">
    <property type="term" value="C:endoplasmic reticulum-Golgi intermediate compartment"/>
    <property type="evidence" value="ECO:0007669"/>
    <property type="project" value="TreeGrafter"/>
</dbReference>
<comment type="function">
    <text evidence="12 13">The coatomer is a cytosolic protein complex that binds to dilysine motifs and reversibly associates with Golgi non-clathrin-coated vesicles, which further mediate biosynthetic protein transport from the ER, via the Golgi up to the trans Golgi network. Coatomer complex is required for budding from Golgi membranes, and is essential for the retrograde Golgi-to-ER transport of dilysine-tagged proteins.</text>
</comment>
<dbReference type="Proteomes" id="UP000094112">
    <property type="component" value="Unassembled WGS sequence"/>
</dbReference>
<dbReference type="PANTHER" id="PTHR10261:SF0">
    <property type="entry name" value="COATOMER SUBUNIT GAMMA-2"/>
    <property type="match status" value="1"/>
</dbReference>
<dbReference type="Gene3D" id="2.60.40.1480">
    <property type="entry name" value="Coatomer, gamma subunit, appendage domain"/>
    <property type="match status" value="1"/>
</dbReference>
<dbReference type="Pfam" id="PF16381">
    <property type="entry name" value="Coatomer_g_Cpla"/>
    <property type="match status" value="1"/>
</dbReference>
<dbReference type="FunFam" id="2.60.40.1480:FF:000001">
    <property type="entry name" value="Coatomer subunit gamma"/>
    <property type="match status" value="1"/>
</dbReference>
<comment type="subcellular location">
    <subcellularLocation>
        <location evidence="13">Cytoplasm</location>
    </subcellularLocation>
    <subcellularLocation>
        <location evidence="1 13">Golgi apparatus membrane</location>
        <topology evidence="1 13">Peripheral membrane protein</topology>
        <orientation evidence="1 13">Cytoplasmic side</orientation>
    </subcellularLocation>
    <subcellularLocation>
        <location evidence="13">Cytoplasmic vesicle</location>
        <location evidence="13">COPI-coated vesicle membrane</location>
        <topology evidence="13">Peripheral membrane protein</topology>
        <orientation evidence="13">Cytoplasmic side</orientation>
    </subcellularLocation>
</comment>
<keyword evidence="6" id="KW-0677">Repeat</keyword>
<evidence type="ECO:0000259" key="15">
    <source>
        <dbReference type="Pfam" id="PF08752"/>
    </source>
</evidence>
<reference evidence="17 18" key="1">
    <citation type="journal article" date="2016" name="Proc. Natl. Acad. Sci. U.S.A.">
        <title>Comparative genomics of biotechnologically important yeasts.</title>
        <authorList>
            <person name="Riley R."/>
            <person name="Haridas S."/>
            <person name="Wolfe K.H."/>
            <person name="Lopes M.R."/>
            <person name="Hittinger C.T."/>
            <person name="Goeker M."/>
            <person name="Salamov A.A."/>
            <person name="Wisecaver J.H."/>
            <person name="Long T.M."/>
            <person name="Calvey C.H."/>
            <person name="Aerts A.L."/>
            <person name="Barry K.W."/>
            <person name="Choi C."/>
            <person name="Clum A."/>
            <person name="Coughlan A.Y."/>
            <person name="Deshpande S."/>
            <person name="Douglass A.P."/>
            <person name="Hanson S.J."/>
            <person name="Klenk H.-P."/>
            <person name="LaButti K.M."/>
            <person name="Lapidus A."/>
            <person name="Lindquist E.A."/>
            <person name="Lipzen A.M."/>
            <person name="Meier-Kolthoff J.P."/>
            <person name="Ohm R.A."/>
            <person name="Otillar R.P."/>
            <person name="Pangilinan J.L."/>
            <person name="Peng Y."/>
            <person name="Rokas A."/>
            <person name="Rosa C.A."/>
            <person name="Scheuner C."/>
            <person name="Sibirny A.A."/>
            <person name="Slot J.C."/>
            <person name="Stielow J.B."/>
            <person name="Sun H."/>
            <person name="Kurtzman C.P."/>
            <person name="Blackwell M."/>
            <person name="Grigoriev I.V."/>
            <person name="Jeffries T.W."/>
        </authorList>
    </citation>
    <scope>NUCLEOTIDE SEQUENCE [LARGE SCALE GENOMIC DNA]</scope>
    <source>
        <strain evidence="18">ATCC 58044 / CBS 1984 / NCYC 433 / NRRL Y-366-8</strain>
    </source>
</reference>
<dbReference type="InterPro" id="IPR013040">
    <property type="entry name" value="Coatomer_gsu_app_Ig-like_dom"/>
</dbReference>
<dbReference type="GO" id="GO:0006890">
    <property type="term" value="P:retrograde vesicle-mediated transport, Golgi to endoplasmic reticulum"/>
    <property type="evidence" value="ECO:0007669"/>
    <property type="project" value="EnsemblFungi"/>
</dbReference>
<keyword evidence="5" id="KW-0597">Phosphoprotein</keyword>
<proteinExistence type="inferred from homology"/>
<evidence type="ECO:0000259" key="14">
    <source>
        <dbReference type="Pfam" id="PF01602"/>
    </source>
</evidence>
<dbReference type="GO" id="GO:0000139">
    <property type="term" value="C:Golgi membrane"/>
    <property type="evidence" value="ECO:0007669"/>
    <property type="project" value="UniProtKB-SubCell"/>
</dbReference>
<dbReference type="SUPFAM" id="SSF49348">
    <property type="entry name" value="Clathrin adaptor appendage domain"/>
    <property type="match status" value="1"/>
</dbReference>
<name>A0A1E3NYJ1_WICAA</name>
<evidence type="ECO:0000256" key="5">
    <source>
        <dbReference type="ARBA" id="ARBA00022553"/>
    </source>
</evidence>
<comment type="subunit">
    <text evidence="13">Oligomeric complex.</text>
</comment>
<dbReference type="GO" id="GO:0005783">
    <property type="term" value="C:endoplasmic reticulum"/>
    <property type="evidence" value="ECO:0007669"/>
    <property type="project" value="TreeGrafter"/>
</dbReference>
<evidence type="ECO:0000256" key="11">
    <source>
        <dbReference type="ARBA" id="ARBA00023329"/>
    </source>
</evidence>
<organism evidence="17 18">
    <name type="scientific">Wickerhamomyces anomalus (strain ATCC 58044 / CBS 1984 / NCYC 433 / NRRL Y-366-8)</name>
    <name type="common">Yeast</name>
    <name type="synonym">Hansenula anomala</name>
    <dbReference type="NCBI Taxonomy" id="683960"/>
    <lineage>
        <taxon>Eukaryota</taxon>
        <taxon>Fungi</taxon>
        <taxon>Dikarya</taxon>
        <taxon>Ascomycota</taxon>
        <taxon>Saccharomycotina</taxon>
        <taxon>Saccharomycetes</taxon>
        <taxon>Phaffomycetales</taxon>
        <taxon>Wickerhamomycetaceae</taxon>
        <taxon>Wickerhamomyces</taxon>
    </lineage>
</organism>
<dbReference type="InterPro" id="IPR017106">
    <property type="entry name" value="Coatomer_gsu"/>
</dbReference>
<keyword evidence="3 13" id="KW-0813">Transport</keyword>
<dbReference type="EMBL" id="KV454212">
    <property type="protein sequence ID" value="ODQ58279.1"/>
    <property type="molecule type" value="Genomic_DNA"/>
</dbReference>
<dbReference type="InterPro" id="IPR002553">
    <property type="entry name" value="Clathrin/coatomer_adapt-like_N"/>
</dbReference>
<evidence type="ECO:0000313" key="18">
    <source>
        <dbReference type="Proteomes" id="UP000094112"/>
    </source>
</evidence>
<evidence type="ECO:0000313" key="17">
    <source>
        <dbReference type="EMBL" id="ODQ58279.1"/>
    </source>
</evidence>
<dbReference type="GO" id="GO:0006886">
    <property type="term" value="P:intracellular protein transport"/>
    <property type="evidence" value="ECO:0007669"/>
    <property type="project" value="InterPro"/>
</dbReference>
<dbReference type="RefSeq" id="XP_019037486.1">
    <property type="nucleotide sequence ID" value="XM_019182195.1"/>
</dbReference>
<dbReference type="GO" id="GO:0006888">
    <property type="term" value="P:endoplasmic reticulum to Golgi vesicle-mediated transport"/>
    <property type="evidence" value="ECO:0007669"/>
    <property type="project" value="EnsemblFungi"/>
</dbReference>
<protein>
    <recommendedName>
        <fullName evidence="13">Coatomer subunit gamma</fullName>
    </recommendedName>
</protein>
<feature type="domain" description="Coatomer gamma subunit appendage Ig-like subdomain" evidence="15">
    <location>
        <begin position="648"/>
        <end position="796"/>
    </location>
</feature>
<feature type="domain" description="Clathrin/coatomer adaptor adaptin-like N-terminal" evidence="14">
    <location>
        <begin position="20"/>
        <end position="544"/>
    </location>
</feature>
<sequence>MSTHSYKKFEDVESGAMPDKMTIFQDCLRAFNSSPVDAKKCRTLIARLLRLLYSGETFPKQEATTLFFSISKLFQHKDSSLRQIVYLAIKELSSISDDVLMVTSSIMKDVQNGDIIYKPNAIRTLARVLDGSTVHATERLMKTAIVDKHPSVSSAALVSSYHLLPVAKDVVKRWTNETQEAVLALKSFPSTNEVFVTDSLITQYHALGLLYTLRNHDKMALRKIIQQFSKNLRNPLAICQLIRYVHEILTNDPSLIPTLFPLLQDWLNDRHHSVNLEAIKAVVSLPVTNEQFASAVLRLQFLLTAPKVVSRFAAVRILNRLSLKSPEKIVAVNNELESLINDPNRSIATYAITTLLKTGTSDNIERLIKTISKFINDISDEFKIIIIDAIKTLSLKFPQNYKSMLLFLVDILKDDGGFEFKNSIVEALFDMIYFVPESRDLALENLCEFIEDCEFTELSVRILNLLGNEGPKTTNPTLYIRHIYNRVVLENSIIRSAAVIALSKFALIDPTINKSIKILLKRIVNDVDDEVRDRATISLKFLESLEKDEESKKDIVELTKPSYTYDLSILESKLQTYISGDQANFVTPFNIELVPKISEDELRAIQLRNKTSKVEEEIRSRDQIKASVDETAHRTHLEESQNADLSKQQYIQELGSITEFQDYGAVLHSSSIIPLTEKETEFVIESIKHVFKDHIVIQYNVENTLDDSLLEMVSVIAQPESDELVEEFILSIDKLPPHGKGTVYVSFTRPETSTIITTPFTNTLSFTSKECDAQTFEPFDDVGFEDEYQIEDLDLTPGDFIIPSYIGNFNLAFDELTSEAIGTFNLSSNSIQETVDHLIDVLSLHPVEGKQVANESSHTLKLFGKTIKGDRIGALIKFVKSAKSGVTLKALIKADDEEIAETVLNGIN</sequence>
<dbReference type="PANTHER" id="PTHR10261">
    <property type="entry name" value="COATOMER SUBUNIT GAMMA"/>
    <property type="match status" value="1"/>
</dbReference>
<evidence type="ECO:0000259" key="16">
    <source>
        <dbReference type="Pfam" id="PF16381"/>
    </source>
</evidence>
<dbReference type="AlphaFoldDB" id="A0A1E3NYJ1"/>
<keyword evidence="10 13" id="KW-0472">Membrane</keyword>
<evidence type="ECO:0000256" key="4">
    <source>
        <dbReference type="ARBA" id="ARBA00022490"/>
    </source>
</evidence>
<dbReference type="GO" id="GO:0005198">
    <property type="term" value="F:structural molecule activity"/>
    <property type="evidence" value="ECO:0007669"/>
    <property type="project" value="InterPro"/>
</dbReference>
<dbReference type="GO" id="GO:0006891">
    <property type="term" value="P:intra-Golgi vesicle-mediated transport"/>
    <property type="evidence" value="ECO:0007669"/>
    <property type="project" value="TreeGrafter"/>
</dbReference>
<dbReference type="FunFam" id="1.25.10.10:FF:000071">
    <property type="entry name" value="Coatomer subunit gamma"/>
    <property type="match status" value="1"/>
</dbReference>
<keyword evidence="8 13" id="KW-0653">Protein transport</keyword>
<dbReference type="InterPro" id="IPR032154">
    <property type="entry name" value="Coatomer_g_Cpla"/>
</dbReference>
<keyword evidence="11 13" id="KW-0968">Cytoplasmic vesicle</keyword>
<evidence type="ECO:0000256" key="9">
    <source>
        <dbReference type="ARBA" id="ARBA00023034"/>
    </source>
</evidence>
<accession>A0A1E3NYJ1</accession>
<evidence type="ECO:0000256" key="3">
    <source>
        <dbReference type="ARBA" id="ARBA00022448"/>
    </source>
</evidence>
<keyword evidence="18" id="KW-1185">Reference proteome</keyword>
<dbReference type="FunFam" id="3.30.310.10:FF:000008">
    <property type="entry name" value="Coatomer subunit gamma"/>
    <property type="match status" value="1"/>
</dbReference>
<dbReference type="STRING" id="683960.A0A1E3NYJ1"/>
<dbReference type="Pfam" id="PF01602">
    <property type="entry name" value="Adaptin_N"/>
    <property type="match status" value="1"/>
</dbReference>
<dbReference type="InterPro" id="IPR009028">
    <property type="entry name" value="Coatomer/calthrin_app_sub_C"/>
</dbReference>
<dbReference type="GeneID" id="30199441"/>
<dbReference type="InterPro" id="IPR037067">
    <property type="entry name" value="Coatomer_gsu_app_sf"/>
</dbReference>
<evidence type="ECO:0000256" key="13">
    <source>
        <dbReference type="PIRNR" id="PIRNR037093"/>
    </source>
</evidence>